<dbReference type="EMBL" id="JBHTLK010000266">
    <property type="protein sequence ID" value="MFD1151693.1"/>
    <property type="molecule type" value="Genomic_DNA"/>
</dbReference>
<keyword evidence="3" id="KW-1185">Reference proteome</keyword>
<organism evidence="2 3">
    <name type="scientific">Saccharothrix hoggarensis</name>
    <dbReference type="NCBI Taxonomy" id="913853"/>
    <lineage>
        <taxon>Bacteria</taxon>
        <taxon>Bacillati</taxon>
        <taxon>Actinomycetota</taxon>
        <taxon>Actinomycetes</taxon>
        <taxon>Pseudonocardiales</taxon>
        <taxon>Pseudonocardiaceae</taxon>
        <taxon>Saccharothrix</taxon>
    </lineage>
</organism>
<dbReference type="RefSeq" id="WP_380728932.1">
    <property type="nucleotide sequence ID" value="NZ_JBHTLK010000266.1"/>
</dbReference>
<gene>
    <name evidence="2" type="ORF">ACFQ3T_31550</name>
</gene>
<sequence length="57" mass="5753">MGRGPGVLGDEGMSTVEYAIGTIAAAGLAVLLYSLISGDWALGLLQGLLQRAFTVSA</sequence>
<evidence type="ECO:0000313" key="2">
    <source>
        <dbReference type="EMBL" id="MFD1151693.1"/>
    </source>
</evidence>
<accession>A0ABW3R3N2</accession>
<dbReference type="Pfam" id="PF14029">
    <property type="entry name" value="DUF4244"/>
    <property type="match status" value="1"/>
</dbReference>
<feature type="transmembrane region" description="Helical" evidence="1">
    <location>
        <begin position="18"/>
        <end position="36"/>
    </location>
</feature>
<comment type="caution">
    <text evidence="2">The sequence shown here is derived from an EMBL/GenBank/DDBJ whole genome shotgun (WGS) entry which is preliminary data.</text>
</comment>
<dbReference type="InterPro" id="IPR025338">
    <property type="entry name" value="DUF4244"/>
</dbReference>
<protein>
    <submittedName>
        <fullName evidence="2">DUF4244 domain-containing protein</fullName>
    </submittedName>
</protein>
<keyword evidence="1" id="KW-1133">Transmembrane helix</keyword>
<keyword evidence="1" id="KW-0472">Membrane</keyword>
<name>A0ABW3R3N2_9PSEU</name>
<evidence type="ECO:0000256" key="1">
    <source>
        <dbReference type="SAM" id="Phobius"/>
    </source>
</evidence>
<reference evidence="3" key="1">
    <citation type="journal article" date="2019" name="Int. J. Syst. Evol. Microbiol.">
        <title>The Global Catalogue of Microorganisms (GCM) 10K type strain sequencing project: providing services to taxonomists for standard genome sequencing and annotation.</title>
        <authorList>
            <consortium name="The Broad Institute Genomics Platform"/>
            <consortium name="The Broad Institute Genome Sequencing Center for Infectious Disease"/>
            <person name="Wu L."/>
            <person name="Ma J."/>
        </authorList>
    </citation>
    <scope>NUCLEOTIDE SEQUENCE [LARGE SCALE GENOMIC DNA]</scope>
    <source>
        <strain evidence="3">CCUG 60214</strain>
    </source>
</reference>
<evidence type="ECO:0000313" key="3">
    <source>
        <dbReference type="Proteomes" id="UP001597168"/>
    </source>
</evidence>
<dbReference type="Proteomes" id="UP001597168">
    <property type="component" value="Unassembled WGS sequence"/>
</dbReference>
<proteinExistence type="predicted"/>
<keyword evidence="1" id="KW-0812">Transmembrane</keyword>